<dbReference type="EMBL" id="LAVV01014299">
    <property type="protein sequence ID" value="KNZ44892.1"/>
    <property type="molecule type" value="Genomic_DNA"/>
</dbReference>
<dbReference type="Proteomes" id="UP000037035">
    <property type="component" value="Unassembled WGS sequence"/>
</dbReference>
<proteinExistence type="predicted"/>
<protein>
    <submittedName>
        <fullName evidence="1">Putative CDC10-septin</fullName>
    </submittedName>
</protein>
<sequence length="32" mass="3685">MKQSMIPFAVVISEQNIIVDGKPVWGRKNRWG</sequence>
<comment type="caution">
    <text evidence="1">The sequence shown here is derived from an EMBL/GenBank/DDBJ whole genome shotgun (WGS) entry which is preliminary data.</text>
</comment>
<name>A0A0L6U9E8_9BASI</name>
<evidence type="ECO:0000313" key="2">
    <source>
        <dbReference type="Proteomes" id="UP000037035"/>
    </source>
</evidence>
<dbReference type="VEuPathDB" id="FungiDB:VP01_8725g1"/>
<accession>A0A0L6U9E8</accession>
<organism evidence="1 2">
    <name type="scientific">Puccinia sorghi</name>
    <dbReference type="NCBI Taxonomy" id="27349"/>
    <lineage>
        <taxon>Eukaryota</taxon>
        <taxon>Fungi</taxon>
        <taxon>Dikarya</taxon>
        <taxon>Basidiomycota</taxon>
        <taxon>Pucciniomycotina</taxon>
        <taxon>Pucciniomycetes</taxon>
        <taxon>Pucciniales</taxon>
        <taxon>Pucciniaceae</taxon>
        <taxon>Puccinia</taxon>
    </lineage>
</organism>
<dbReference type="STRING" id="27349.A0A0L6U9E8"/>
<evidence type="ECO:0000313" key="1">
    <source>
        <dbReference type="EMBL" id="KNZ44892.1"/>
    </source>
</evidence>
<reference evidence="1 2" key="1">
    <citation type="submission" date="2015-08" db="EMBL/GenBank/DDBJ databases">
        <title>Next Generation Sequencing and Analysis of the Genome of Puccinia sorghi L Schw, the Causal Agent of Maize Common Rust.</title>
        <authorList>
            <person name="Rochi L."/>
            <person name="Burguener G."/>
            <person name="Darino M."/>
            <person name="Turjanski A."/>
            <person name="Kreff E."/>
            <person name="Dieguez M.J."/>
            <person name="Sacco F."/>
        </authorList>
    </citation>
    <scope>NUCLEOTIDE SEQUENCE [LARGE SCALE GENOMIC DNA]</scope>
    <source>
        <strain evidence="1 2">RO10H11247</strain>
    </source>
</reference>
<dbReference type="OrthoDB" id="416553at2759"/>
<dbReference type="AlphaFoldDB" id="A0A0L6U9E8"/>
<gene>
    <name evidence="1" type="ORF">VP01_8725g1</name>
</gene>
<keyword evidence="2" id="KW-1185">Reference proteome</keyword>